<dbReference type="InterPro" id="IPR032711">
    <property type="entry name" value="SoxY"/>
</dbReference>
<feature type="signal peptide" evidence="1">
    <location>
        <begin position="1"/>
        <end position="19"/>
    </location>
</feature>
<dbReference type="InterPro" id="IPR038162">
    <property type="entry name" value="SoxY_sf"/>
</dbReference>
<evidence type="ECO:0000259" key="2">
    <source>
        <dbReference type="Pfam" id="PF13501"/>
    </source>
</evidence>
<dbReference type="Gene3D" id="2.60.40.2470">
    <property type="entry name" value="SoxY domain"/>
    <property type="match status" value="1"/>
</dbReference>
<sequence>MKRRHFLALASLSSSYLFAIDFRETKAKAWKARKLNDAAVKLYGEEKFATLQVSDRVVIEADKFIVPNARQIPVKFRSDIEAKSVALFQTANDQSLVAVFSINKGMIIDYELNIRMDRKGTFFVVVEGLDDKLYYTRQFIDVNEIRCSSGG</sequence>
<reference evidence="3" key="1">
    <citation type="submission" date="2020-01" db="EMBL/GenBank/DDBJ databases">
        <authorList>
            <person name="Meier V. D."/>
            <person name="Meier V D."/>
        </authorList>
    </citation>
    <scope>NUCLEOTIDE SEQUENCE</scope>
    <source>
        <strain evidence="3">HLG_WM_MAG_06</strain>
    </source>
</reference>
<feature type="chain" id="PRO_5027567443" evidence="1">
    <location>
        <begin position="20"/>
        <end position="151"/>
    </location>
</feature>
<accession>A0A6S6SEV2</accession>
<name>A0A6S6SEV2_9BACT</name>
<feature type="domain" description="Ig-like SoxY" evidence="2">
    <location>
        <begin position="51"/>
        <end position="143"/>
    </location>
</feature>
<protein>
    <submittedName>
        <fullName evidence="3">Sulfur oxidation protein SoxYZ sulfur covalently binding protein SoxYZ</fullName>
    </submittedName>
</protein>
<proteinExistence type="predicted"/>
<gene>
    <name evidence="3" type="ORF">HELGO_WM15616</name>
</gene>
<organism evidence="3">
    <name type="scientific">uncultured Sulfurovum sp</name>
    <dbReference type="NCBI Taxonomy" id="269237"/>
    <lineage>
        <taxon>Bacteria</taxon>
        <taxon>Pseudomonadati</taxon>
        <taxon>Campylobacterota</taxon>
        <taxon>Epsilonproteobacteria</taxon>
        <taxon>Campylobacterales</taxon>
        <taxon>Sulfurovaceae</taxon>
        <taxon>Sulfurovum</taxon>
        <taxon>environmental samples</taxon>
    </lineage>
</organism>
<keyword evidence="1" id="KW-0732">Signal</keyword>
<dbReference type="Pfam" id="PF13501">
    <property type="entry name" value="SoxY"/>
    <property type="match status" value="1"/>
</dbReference>
<evidence type="ECO:0000256" key="1">
    <source>
        <dbReference type="SAM" id="SignalP"/>
    </source>
</evidence>
<evidence type="ECO:0000313" key="3">
    <source>
        <dbReference type="EMBL" id="CAA6806934.1"/>
    </source>
</evidence>
<dbReference type="EMBL" id="CACVAP010000051">
    <property type="protein sequence ID" value="CAA6806934.1"/>
    <property type="molecule type" value="Genomic_DNA"/>
</dbReference>
<dbReference type="AlphaFoldDB" id="A0A6S6SEV2"/>